<reference evidence="1" key="1">
    <citation type="submission" date="2018-01" db="EMBL/GenBank/DDBJ databases">
        <authorList>
            <person name="Mao J.F."/>
        </authorList>
    </citation>
    <scope>NUCLEOTIDE SEQUENCE</scope>
    <source>
        <strain evidence="1">Huo1</strain>
        <tissue evidence="1">Leaf</tissue>
    </source>
</reference>
<protein>
    <submittedName>
        <fullName evidence="1">Uncharacterized protein</fullName>
    </submittedName>
</protein>
<comment type="caution">
    <text evidence="1">The sequence shown here is derived from an EMBL/GenBank/DDBJ whole genome shotgun (WGS) entry which is preliminary data.</text>
</comment>
<dbReference type="AlphaFoldDB" id="A0A8X9A031"/>
<name>A0A8X9A031_SALSN</name>
<dbReference type="PANTHER" id="PTHR34278">
    <property type="entry name" value="PROTEIN THI031, PUTATIVE-RELATED"/>
    <property type="match status" value="1"/>
</dbReference>
<dbReference type="EMBL" id="PNBA02000005">
    <property type="protein sequence ID" value="KAG6424787.1"/>
    <property type="molecule type" value="Genomic_DNA"/>
</dbReference>
<accession>A0A8X9A031</accession>
<gene>
    <name evidence="1" type="ORF">SASPL_115207</name>
</gene>
<dbReference type="Proteomes" id="UP000298416">
    <property type="component" value="Unassembled WGS sequence"/>
</dbReference>
<organism evidence="1">
    <name type="scientific">Salvia splendens</name>
    <name type="common">Scarlet sage</name>
    <dbReference type="NCBI Taxonomy" id="180675"/>
    <lineage>
        <taxon>Eukaryota</taxon>
        <taxon>Viridiplantae</taxon>
        <taxon>Streptophyta</taxon>
        <taxon>Embryophyta</taxon>
        <taxon>Tracheophyta</taxon>
        <taxon>Spermatophyta</taxon>
        <taxon>Magnoliopsida</taxon>
        <taxon>eudicotyledons</taxon>
        <taxon>Gunneridae</taxon>
        <taxon>Pentapetalae</taxon>
        <taxon>asterids</taxon>
        <taxon>lamiids</taxon>
        <taxon>Lamiales</taxon>
        <taxon>Lamiaceae</taxon>
        <taxon>Nepetoideae</taxon>
        <taxon>Mentheae</taxon>
        <taxon>Salviinae</taxon>
        <taxon>Salvia</taxon>
        <taxon>Salvia subgen. Calosphace</taxon>
        <taxon>core Calosphace</taxon>
    </lineage>
</organism>
<evidence type="ECO:0000313" key="2">
    <source>
        <dbReference type="Proteomes" id="UP000298416"/>
    </source>
</evidence>
<dbReference type="PANTHER" id="PTHR34278:SF1">
    <property type="entry name" value="PROTEIN THI031, PUTATIVE-RELATED"/>
    <property type="match status" value="1"/>
</dbReference>
<reference evidence="1" key="2">
    <citation type="submission" date="2020-08" db="EMBL/GenBank/DDBJ databases">
        <title>Plant Genome Project.</title>
        <authorList>
            <person name="Zhang R.-G."/>
        </authorList>
    </citation>
    <scope>NUCLEOTIDE SEQUENCE</scope>
    <source>
        <strain evidence="1">Huo1</strain>
        <tissue evidence="1">Leaf</tissue>
    </source>
</reference>
<evidence type="ECO:0000313" key="1">
    <source>
        <dbReference type="EMBL" id="KAG6424787.1"/>
    </source>
</evidence>
<sequence length="115" mass="12953">MKREGYQHGMVKTYPVIWTRLRDPDKLNTAGLFAKVPTKPTNHSKFTGKCGRSMCRECHSNPACKSKDKAKGAQKLRSSSNTMRSLSGFSTMTILDYIDGDYDCANHLYRGRGDE</sequence>
<proteinExistence type="predicted"/>
<keyword evidence="2" id="KW-1185">Reference proteome</keyword>